<dbReference type="Gene3D" id="3.40.50.300">
    <property type="entry name" value="P-loop containing nucleotide triphosphate hydrolases"/>
    <property type="match status" value="1"/>
</dbReference>
<comment type="caution">
    <text evidence="2">The sequence shown here is derived from an EMBL/GenBank/DDBJ whole genome shotgun (WGS) entry which is preliminary data.</text>
</comment>
<dbReference type="SUPFAM" id="SSF52540">
    <property type="entry name" value="P-loop containing nucleoside triphosphate hydrolases"/>
    <property type="match status" value="1"/>
</dbReference>
<accession>A0A1C7NX55</accession>
<dbReference type="NCBIfam" id="TIGR03453">
    <property type="entry name" value="partition_RepA"/>
    <property type="match status" value="1"/>
</dbReference>
<sequence length="404" mass="44424">MAKGRSQLAETLAPKRPMTEVIAADGAALSEELLAMRRALFPPVSQKNLRSFSSVESAKLIGIADAYLRQLSLNGKGPQPKISPGGRRSYTLDQINQIRAVLDENSKGKQYVPRRRGDEHCQVMAVVNFKGGSGKTTTAAHLAQYLALQGYRVLAVDLDPQASLTALHGYQPEYDIGPNETMYGAVRYDDNRRPLSEIIRKSYIPGLDLVPGNLELMEYEHDTPRALAERSVEPFFGRVASALGTVADNYDVMVLDCPPQLGFLTLGALCASTGLLITAHPQMLDVMSMCQFLLMASDLLSVVQESGGDLDYDFIRYVVTRYEPSDGPQAQMVGFMRSLFRERVLTNTMLKSTAVSDAGLSKQTLYEVGRENFSKNTYDRAIESLDAVNGEIDGLIRQAWGRAV</sequence>
<dbReference type="NCBIfam" id="NF010443">
    <property type="entry name" value="PRK13869.1"/>
    <property type="match status" value="1"/>
</dbReference>
<dbReference type="Pfam" id="PF13614">
    <property type="entry name" value="AAA_31"/>
    <property type="match status" value="1"/>
</dbReference>
<evidence type="ECO:0000313" key="3">
    <source>
        <dbReference type="Proteomes" id="UP000093111"/>
    </source>
</evidence>
<reference evidence="2 3" key="1">
    <citation type="journal article" date="2016" name="Syst. Appl. Microbiol.">
        <title>Pararhizobium polonicum sp. nov. isolated from tumors on stone fruit rootstocks.</title>
        <authorList>
            <person name="Pulawska J."/>
            <person name="Kuzmanovic N."/>
            <person name="Willems A."/>
            <person name="Pothier J.F."/>
        </authorList>
    </citation>
    <scope>NUCLEOTIDE SEQUENCE [LARGE SCALE GENOMIC DNA]</scope>
    <source>
        <strain evidence="2 3">F5.1</strain>
    </source>
</reference>
<proteinExistence type="predicted"/>
<dbReference type="AlphaFoldDB" id="A0A1C7NX55"/>
<dbReference type="InterPro" id="IPR017818">
    <property type="entry name" value="Plasmid_partition_RepA"/>
</dbReference>
<dbReference type="EMBL" id="LGLV01000025">
    <property type="protein sequence ID" value="OBZ92044.1"/>
    <property type="molecule type" value="Genomic_DNA"/>
</dbReference>
<feature type="domain" description="AAA" evidence="1">
    <location>
        <begin position="122"/>
        <end position="293"/>
    </location>
</feature>
<evidence type="ECO:0000259" key="1">
    <source>
        <dbReference type="Pfam" id="PF13614"/>
    </source>
</evidence>
<evidence type="ECO:0000313" key="2">
    <source>
        <dbReference type="EMBL" id="OBZ92044.1"/>
    </source>
</evidence>
<dbReference type="InterPro" id="IPR050678">
    <property type="entry name" value="DNA_Partitioning_ATPase"/>
</dbReference>
<dbReference type="Proteomes" id="UP000093111">
    <property type="component" value="Unassembled WGS sequence"/>
</dbReference>
<dbReference type="PATRIC" id="fig|1612624.7.peg.3930"/>
<dbReference type="CDD" id="cd02042">
    <property type="entry name" value="ParAB_family"/>
    <property type="match status" value="1"/>
</dbReference>
<gene>
    <name evidence="2" type="ORF">ADU59_28745</name>
</gene>
<dbReference type="InterPro" id="IPR025669">
    <property type="entry name" value="AAA_dom"/>
</dbReference>
<protein>
    <submittedName>
        <fullName evidence="2">Chromosome partitioning protein ParA</fullName>
    </submittedName>
</protein>
<dbReference type="InterPro" id="IPR027417">
    <property type="entry name" value="P-loop_NTPase"/>
</dbReference>
<keyword evidence="3" id="KW-1185">Reference proteome</keyword>
<dbReference type="STRING" id="1612624.ADU59_28745"/>
<dbReference type="PANTHER" id="PTHR13696:SF52">
    <property type="entry name" value="PARA FAMILY PROTEIN CT_582"/>
    <property type="match status" value="1"/>
</dbReference>
<name>A0A1C7NX55_9HYPH</name>
<organism evidence="2 3">
    <name type="scientific">Pararhizobium polonicum</name>
    <dbReference type="NCBI Taxonomy" id="1612624"/>
    <lineage>
        <taxon>Bacteria</taxon>
        <taxon>Pseudomonadati</taxon>
        <taxon>Pseudomonadota</taxon>
        <taxon>Alphaproteobacteria</taxon>
        <taxon>Hyphomicrobiales</taxon>
        <taxon>Rhizobiaceae</taxon>
        <taxon>Rhizobium/Agrobacterium group</taxon>
        <taxon>Pararhizobium</taxon>
    </lineage>
</organism>
<dbReference type="PANTHER" id="PTHR13696">
    <property type="entry name" value="P-LOOP CONTAINING NUCLEOSIDE TRIPHOSPHATE HYDROLASE"/>
    <property type="match status" value="1"/>
</dbReference>